<protein>
    <submittedName>
        <fullName evidence="6">Luciferase</fullName>
    </submittedName>
</protein>
<comment type="caution">
    <text evidence="6">The sequence shown here is derived from an EMBL/GenBank/DDBJ whole genome shotgun (WGS) entry which is preliminary data.</text>
</comment>
<evidence type="ECO:0000256" key="1">
    <source>
        <dbReference type="ARBA" id="ARBA00022630"/>
    </source>
</evidence>
<name>A0A5M3VYV2_9ACTN</name>
<evidence type="ECO:0000313" key="7">
    <source>
        <dbReference type="Proteomes" id="UP000334990"/>
    </source>
</evidence>
<dbReference type="Proteomes" id="UP000334990">
    <property type="component" value="Unassembled WGS sequence"/>
</dbReference>
<dbReference type="Gene3D" id="3.20.20.30">
    <property type="entry name" value="Luciferase-like domain"/>
    <property type="match status" value="1"/>
</dbReference>
<evidence type="ECO:0000256" key="4">
    <source>
        <dbReference type="ARBA" id="ARBA00023033"/>
    </source>
</evidence>
<evidence type="ECO:0000259" key="5">
    <source>
        <dbReference type="Pfam" id="PF00296"/>
    </source>
</evidence>
<organism evidence="6 7">
    <name type="scientific">Acrocarpospora corrugata</name>
    <dbReference type="NCBI Taxonomy" id="35763"/>
    <lineage>
        <taxon>Bacteria</taxon>
        <taxon>Bacillati</taxon>
        <taxon>Actinomycetota</taxon>
        <taxon>Actinomycetes</taxon>
        <taxon>Streptosporangiales</taxon>
        <taxon>Streptosporangiaceae</taxon>
        <taxon>Acrocarpospora</taxon>
    </lineage>
</organism>
<dbReference type="PANTHER" id="PTHR42847:SF4">
    <property type="entry name" value="ALKANESULFONATE MONOOXYGENASE-RELATED"/>
    <property type="match status" value="1"/>
</dbReference>
<accession>A0A5M3VYV2</accession>
<dbReference type="PANTHER" id="PTHR42847">
    <property type="entry name" value="ALKANESULFONATE MONOOXYGENASE"/>
    <property type="match status" value="1"/>
</dbReference>
<dbReference type="InterPro" id="IPR011251">
    <property type="entry name" value="Luciferase-like_dom"/>
</dbReference>
<evidence type="ECO:0000256" key="2">
    <source>
        <dbReference type="ARBA" id="ARBA00022643"/>
    </source>
</evidence>
<dbReference type="InterPro" id="IPR036661">
    <property type="entry name" value="Luciferase-like_sf"/>
</dbReference>
<dbReference type="EMBL" id="BLAD01000052">
    <property type="protein sequence ID" value="GES01614.1"/>
    <property type="molecule type" value="Genomic_DNA"/>
</dbReference>
<dbReference type="Pfam" id="PF00296">
    <property type="entry name" value="Bac_luciferase"/>
    <property type="match status" value="1"/>
</dbReference>
<sequence length="284" mass="30604">MGVRVGVLIWAGESWSSAAEVWRRAEEWGFSHAWVYDHVEWRGVRPWFDAYAILAAAAAVTTRIGLGPLVTTPNFRHPVPAAHALKTVHDISGGRLTVGLGAGSDVDDLGVLGAEPPDPRERARRFGEWVELLGVAFADQPVSRRGHTWSTTRTRVGGPRPPFAIAAGGPLGMRVAARHAQTWVTLGNRYRRTGTAESAVRRQLALLGEACAEIGRDPGELDRLLLSGVTDERPLASVQAFADYAGRYEALGITDIVVHWPMPGGRFAADLRVLEQIAGAAGTP</sequence>
<keyword evidence="3" id="KW-0560">Oxidoreductase</keyword>
<keyword evidence="4" id="KW-0503">Monooxygenase</keyword>
<dbReference type="InterPro" id="IPR050172">
    <property type="entry name" value="SsuD_RutA_monooxygenase"/>
</dbReference>
<dbReference type="GO" id="GO:0046306">
    <property type="term" value="P:alkanesulfonate catabolic process"/>
    <property type="evidence" value="ECO:0007669"/>
    <property type="project" value="TreeGrafter"/>
</dbReference>
<gene>
    <name evidence="6" type="ORF">Acor_36780</name>
</gene>
<feature type="domain" description="Luciferase-like" evidence="5">
    <location>
        <begin position="11"/>
        <end position="225"/>
    </location>
</feature>
<keyword evidence="1" id="KW-0285">Flavoprotein</keyword>
<keyword evidence="2" id="KW-0288">FMN</keyword>
<dbReference type="SUPFAM" id="SSF51679">
    <property type="entry name" value="Bacterial luciferase-like"/>
    <property type="match status" value="1"/>
</dbReference>
<reference evidence="6 7" key="1">
    <citation type="submission" date="2019-10" db="EMBL/GenBank/DDBJ databases">
        <title>Whole genome shotgun sequence of Acrocarpospora corrugata NBRC 13972.</title>
        <authorList>
            <person name="Ichikawa N."/>
            <person name="Kimura A."/>
            <person name="Kitahashi Y."/>
            <person name="Komaki H."/>
            <person name="Oguchi A."/>
        </authorList>
    </citation>
    <scope>NUCLEOTIDE SEQUENCE [LARGE SCALE GENOMIC DNA]</scope>
    <source>
        <strain evidence="6 7">NBRC 13972</strain>
    </source>
</reference>
<dbReference type="AlphaFoldDB" id="A0A5M3VYV2"/>
<evidence type="ECO:0000256" key="3">
    <source>
        <dbReference type="ARBA" id="ARBA00023002"/>
    </source>
</evidence>
<keyword evidence="7" id="KW-1185">Reference proteome</keyword>
<dbReference type="GO" id="GO:0008726">
    <property type="term" value="F:alkanesulfonate monooxygenase activity"/>
    <property type="evidence" value="ECO:0007669"/>
    <property type="project" value="TreeGrafter"/>
</dbReference>
<dbReference type="OrthoDB" id="7374740at2"/>
<evidence type="ECO:0000313" key="6">
    <source>
        <dbReference type="EMBL" id="GES01614.1"/>
    </source>
</evidence>
<proteinExistence type="predicted"/>
<dbReference type="RefSeq" id="WP_155337891.1">
    <property type="nucleotide sequence ID" value="NZ_BAAABN010000061.1"/>
</dbReference>